<dbReference type="EMBL" id="WFLN01000006">
    <property type="protein sequence ID" value="KAB8030643.1"/>
    <property type="molecule type" value="Genomic_DNA"/>
</dbReference>
<proteinExistence type="predicted"/>
<gene>
    <name evidence="1" type="ORF">GCL57_06620</name>
</gene>
<evidence type="ECO:0008006" key="3">
    <source>
        <dbReference type="Google" id="ProtNLM"/>
    </source>
</evidence>
<accession>A0A833JCB5</accession>
<comment type="caution">
    <text evidence="1">The sequence shown here is derived from an EMBL/GenBank/DDBJ whole genome shotgun (WGS) entry which is preliminary data.</text>
</comment>
<protein>
    <recommendedName>
        <fullName evidence="3">Lipoprotein</fullName>
    </recommendedName>
</protein>
<sequence length="224" mass="25927">MLISSFKKGIINSIILIFFILSCTKKTGRNILSRNENGYEIPQDILIYNEQPSSSVPHYFKMATFELHWDDGKLKYSKNMTRSGFSTEKNLQVFNDEFPGIPIKIISPENVPNSDYNISFKTDFNIISCRGLLVKLSKKSDFIIVNSLNVSPKESCIVLITVSTPDKLNKISRNLVLTWNKGNSYWCENSSYLNFELHQFLGRTSCQQKQKQRRFSFPNEKCYF</sequence>
<organism evidence="1 2">
    <name type="scientific">Fluviispira multicolorata</name>
    <dbReference type="NCBI Taxonomy" id="2654512"/>
    <lineage>
        <taxon>Bacteria</taxon>
        <taxon>Pseudomonadati</taxon>
        <taxon>Bdellovibrionota</taxon>
        <taxon>Oligoflexia</taxon>
        <taxon>Silvanigrellales</taxon>
        <taxon>Silvanigrellaceae</taxon>
        <taxon>Fluviispira</taxon>
    </lineage>
</organism>
<dbReference type="RefSeq" id="WP_152212571.1">
    <property type="nucleotide sequence ID" value="NZ_WFLN01000006.1"/>
</dbReference>
<reference evidence="1 2" key="1">
    <citation type="submission" date="2019-10" db="EMBL/GenBank/DDBJ databases">
        <title>New genus of Silvanigrellaceae.</title>
        <authorList>
            <person name="Pitt A."/>
            <person name="Hahn M.W."/>
        </authorList>
    </citation>
    <scope>NUCLEOTIDE SEQUENCE [LARGE SCALE GENOMIC DNA]</scope>
    <source>
        <strain evidence="1 2">33A1-SZDP</strain>
    </source>
</reference>
<dbReference type="Proteomes" id="UP000442694">
    <property type="component" value="Unassembled WGS sequence"/>
</dbReference>
<dbReference type="PROSITE" id="PS51257">
    <property type="entry name" value="PROKAR_LIPOPROTEIN"/>
    <property type="match status" value="1"/>
</dbReference>
<dbReference type="AlphaFoldDB" id="A0A833JCB5"/>
<keyword evidence="2" id="KW-1185">Reference proteome</keyword>
<name>A0A833JCB5_9BACT</name>
<evidence type="ECO:0000313" key="1">
    <source>
        <dbReference type="EMBL" id="KAB8030643.1"/>
    </source>
</evidence>
<evidence type="ECO:0000313" key="2">
    <source>
        <dbReference type="Proteomes" id="UP000442694"/>
    </source>
</evidence>